<dbReference type="STRING" id="1450538.A0A2V5HJW7"/>
<feature type="transmembrane region" description="Helical" evidence="6">
    <location>
        <begin position="134"/>
        <end position="156"/>
    </location>
</feature>
<feature type="transmembrane region" description="Helical" evidence="6">
    <location>
        <begin position="96"/>
        <end position="122"/>
    </location>
</feature>
<keyword evidence="2 6" id="KW-0812">Transmembrane</keyword>
<dbReference type="PANTHER" id="PTHR33048:SF124">
    <property type="entry name" value="INTEGRAL MEMBRANE PROTEIN"/>
    <property type="match status" value="1"/>
</dbReference>
<comment type="subcellular location">
    <subcellularLocation>
        <location evidence="1">Membrane</location>
        <topology evidence="1">Multi-pass membrane protein</topology>
    </subcellularLocation>
</comment>
<dbReference type="InterPro" id="IPR052337">
    <property type="entry name" value="SAT4-like"/>
</dbReference>
<evidence type="ECO:0000256" key="4">
    <source>
        <dbReference type="ARBA" id="ARBA00023136"/>
    </source>
</evidence>
<dbReference type="PANTHER" id="PTHR33048">
    <property type="entry name" value="PTH11-LIKE INTEGRAL MEMBRANE PROTEIN (AFU_ORTHOLOGUE AFUA_5G11245)"/>
    <property type="match status" value="1"/>
</dbReference>
<evidence type="ECO:0000256" key="5">
    <source>
        <dbReference type="ARBA" id="ARBA00038359"/>
    </source>
</evidence>
<comment type="similarity">
    <text evidence="5">Belongs to the SAT4 family.</text>
</comment>
<organism evidence="8 9">
    <name type="scientific">Aspergillus violaceofuscus (strain CBS 115571)</name>
    <dbReference type="NCBI Taxonomy" id="1450538"/>
    <lineage>
        <taxon>Eukaryota</taxon>
        <taxon>Fungi</taxon>
        <taxon>Dikarya</taxon>
        <taxon>Ascomycota</taxon>
        <taxon>Pezizomycotina</taxon>
        <taxon>Eurotiomycetes</taxon>
        <taxon>Eurotiomycetidae</taxon>
        <taxon>Eurotiales</taxon>
        <taxon>Aspergillaceae</taxon>
        <taxon>Aspergillus</taxon>
    </lineage>
</organism>
<evidence type="ECO:0000313" key="9">
    <source>
        <dbReference type="Proteomes" id="UP000249829"/>
    </source>
</evidence>
<feature type="transmembrane region" description="Helical" evidence="6">
    <location>
        <begin position="180"/>
        <end position="202"/>
    </location>
</feature>
<dbReference type="AlphaFoldDB" id="A0A2V5HJW7"/>
<evidence type="ECO:0000256" key="2">
    <source>
        <dbReference type="ARBA" id="ARBA00022692"/>
    </source>
</evidence>
<dbReference type="OMA" id="AMRIYTK"/>
<feature type="transmembrane region" description="Helical" evidence="6">
    <location>
        <begin position="24"/>
        <end position="43"/>
    </location>
</feature>
<feature type="domain" description="Rhodopsin" evidence="7">
    <location>
        <begin position="39"/>
        <end position="278"/>
    </location>
</feature>
<dbReference type="GO" id="GO:0016020">
    <property type="term" value="C:membrane"/>
    <property type="evidence" value="ECO:0007669"/>
    <property type="project" value="UniProtKB-SubCell"/>
</dbReference>
<accession>A0A2V5HJW7</accession>
<dbReference type="Proteomes" id="UP000249829">
    <property type="component" value="Unassembled WGS sequence"/>
</dbReference>
<dbReference type="EMBL" id="KZ825169">
    <property type="protein sequence ID" value="PYI16450.1"/>
    <property type="molecule type" value="Genomic_DNA"/>
</dbReference>
<feature type="transmembrane region" description="Helical" evidence="6">
    <location>
        <begin position="55"/>
        <end position="76"/>
    </location>
</feature>
<sequence>MSGSNAYHSLFPGRTPYLEKANQVVVVLGLVLSTSCLVMRIYTKTAVMKRFWWDDVFVIVAWIFAAAIQATLLYGFSHAGVGIHMTELSPSTLVALQKTVITASIVYLPCLAFAKLALLMLYYRLLYTVKAWIYTLYLVGFVVVGYTIALTVVLIFPCDPIEKNWNPLILEGSCIDRNGAYLATAATNTASDIILLLIPIRVISKLQMPLMEKLGAFLMFGIGSLTIVMSIVRLATLWPLITSQDFSYHLALVCTFVNIEANLIIVCACLPFLRQLIRHFAPQWALWGRHSRNTRSSSSTSTPGRILRGGPRTDAVVADLEISSISQETIVQSCCI</sequence>
<gene>
    <name evidence="8" type="ORF">BO99DRAFT_340075</name>
</gene>
<evidence type="ECO:0000256" key="1">
    <source>
        <dbReference type="ARBA" id="ARBA00004141"/>
    </source>
</evidence>
<dbReference type="InterPro" id="IPR049326">
    <property type="entry name" value="Rhodopsin_dom_fungi"/>
</dbReference>
<proteinExistence type="inferred from homology"/>
<evidence type="ECO:0000259" key="7">
    <source>
        <dbReference type="Pfam" id="PF20684"/>
    </source>
</evidence>
<reference evidence="8 9" key="1">
    <citation type="submission" date="2018-02" db="EMBL/GenBank/DDBJ databases">
        <title>The genomes of Aspergillus section Nigri reveals drivers in fungal speciation.</title>
        <authorList>
            <consortium name="DOE Joint Genome Institute"/>
            <person name="Vesth T.C."/>
            <person name="Nybo J."/>
            <person name="Theobald S."/>
            <person name="Brandl J."/>
            <person name="Frisvad J.C."/>
            <person name="Nielsen K.F."/>
            <person name="Lyhne E.K."/>
            <person name="Kogle M.E."/>
            <person name="Kuo A."/>
            <person name="Riley R."/>
            <person name="Clum A."/>
            <person name="Nolan M."/>
            <person name="Lipzen A."/>
            <person name="Salamov A."/>
            <person name="Henrissat B."/>
            <person name="Wiebenga A."/>
            <person name="De vries R.P."/>
            <person name="Grigoriev I.V."/>
            <person name="Mortensen U.H."/>
            <person name="Andersen M.R."/>
            <person name="Baker S.E."/>
        </authorList>
    </citation>
    <scope>NUCLEOTIDE SEQUENCE [LARGE SCALE GENOMIC DNA]</scope>
    <source>
        <strain evidence="8 9">CBS 115571</strain>
    </source>
</reference>
<protein>
    <recommendedName>
        <fullName evidence="7">Rhodopsin domain-containing protein</fullName>
    </recommendedName>
</protein>
<keyword evidence="4 6" id="KW-0472">Membrane</keyword>
<keyword evidence="9" id="KW-1185">Reference proteome</keyword>
<evidence type="ECO:0000256" key="3">
    <source>
        <dbReference type="ARBA" id="ARBA00022989"/>
    </source>
</evidence>
<keyword evidence="3 6" id="KW-1133">Transmembrane helix</keyword>
<feature type="transmembrane region" description="Helical" evidence="6">
    <location>
        <begin position="248"/>
        <end position="273"/>
    </location>
</feature>
<dbReference type="Pfam" id="PF20684">
    <property type="entry name" value="Fung_rhodopsin"/>
    <property type="match status" value="1"/>
</dbReference>
<name>A0A2V5HJW7_ASPV1</name>
<feature type="transmembrane region" description="Helical" evidence="6">
    <location>
        <begin position="214"/>
        <end position="236"/>
    </location>
</feature>
<evidence type="ECO:0000313" key="8">
    <source>
        <dbReference type="EMBL" id="PYI16450.1"/>
    </source>
</evidence>
<evidence type="ECO:0000256" key="6">
    <source>
        <dbReference type="SAM" id="Phobius"/>
    </source>
</evidence>